<organism evidence="1 2">
    <name type="scientific">Paenibacillus aurantiacus</name>
    <dbReference type="NCBI Taxonomy" id="1936118"/>
    <lineage>
        <taxon>Bacteria</taxon>
        <taxon>Bacillati</taxon>
        <taxon>Bacillota</taxon>
        <taxon>Bacilli</taxon>
        <taxon>Bacillales</taxon>
        <taxon>Paenibacillaceae</taxon>
        <taxon>Paenibacillus</taxon>
    </lineage>
</organism>
<sequence>MTTTRGKIILLNGVSSSGKTTLARALTERMPGLFRLSIDRYDDWIAGVEDRDKGRLIPVDTEHYFHRTVAMFSDSGVSVVVDQILHSPSVIQDCVEVLAGYPVLFVGVHCGLDTLRSRERERGNRTIGQAEEQLRFVHRQLECYDLEVDTSEEPPAFAAERIARVAETPSSWSGWAAWRERMLTP</sequence>
<dbReference type="PIRSF" id="PIRSF007531">
    <property type="entry name" value="CPT"/>
    <property type="match status" value="1"/>
</dbReference>
<dbReference type="EMBL" id="JBHMDO010000039">
    <property type="protein sequence ID" value="MFB9329118.1"/>
    <property type="molecule type" value="Genomic_DNA"/>
</dbReference>
<dbReference type="Gene3D" id="3.40.50.300">
    <property type="entry name" value="P-loop containing nucleotide triphosphate hydrolases"/>
    <property type="match status" value="1"/>
</dbReference>
<reference evidence="1 2" key="1">
    <citation type="submission" date="2024-09" db="EMBL/GenBank/DDBJ databases">
        <authorList>
            <person name="Sun Q."/>
            <person name="Mori K."/>
        </authorList>
    </citation>
    <scope>NUCLEOTIDE SEQUENCE [LARGE SCALE GENOMIC DNA]</scope>
    <source>
        <strain evidence="1 2">TISTR 2452</strain>
    </source>
</reference>
<evidence type="ECO:0000313" key="1">
    <source>
        <dbReference type="EMBL" id="MFB9329118.1"/>
    </source>
</evidence>
<dbReference type="InterPro" id="IPR012853">
    <property type="entry name" value="CPT"/>
</dbReference>
<gene>
    <name evidence="1" type="ORF">ACFFSY_24545</name>
</gene>
<dbReference type="Pfam" id="PF07931">
    <property type="entry name" value="CPT"/>
    <property type="match status" value="1"/>
</dbReference>
<dbReference type="SUPFAM" id="SSF52540">
    <property type="entry name" value="P-loop containing nucleoside triphosphate hydrolases"/>
    <property type="match status" value="1"/>
</dbReference>
<dbReference type="InterPro" id="IPR027417">
    <property type="entry name" value="P-loop_NTPase"/>
</dbReference>
<proteinExistence type="predicted"/>
<evidence type="ECO:0000313" key="2">
    <source>
        <dbReference type="Proteomes" id="UP001589747"/>
    </source>
</evidence>
<dbReference type="Proteomes" id="UP001589747">
    <property type="component" value="Unassembled WGS sequence"/>
</dbReference>
<keyword evidence="2" id="KW-1185">Reference proteome</keyword>
<dbReference type="RefSeq" id="WP_377499078.1">
    <property type="nucleotide sequence ID" value="NZ_JBHMDO010000039.1"/>
</dbReference>
<accession>A0ABV5KY24</accession>
<name>A0ABV5KY24_9BACL</name>
<protein>
    <submittedName>
        <fullName evidence="1">Chloramphenicol phosphotransferase CPT family protein</fullName>
    </submittedName>
</protein>
<comment type="caution">
    <text evidence="1">The sequence shown here is derived from an EMBL/GenBank/DDBJ whole genome shotgun (WGS) entry which is preliminary data.</text>
</comment>